<evidence type="ECO:0000313" key="3">
    <source>
        <dbReference type="Proteomes" id="UP000015453"/>
    </source>
</evidence>
<accession>S8BR21</accession>
<gene>
    <name evidence="2" type="ORF">M569_17750</name>
</gene>
<proteinExistence type="predicted"/>
<evidence type="ECO:0000256" key="1">
    <source>
        <dbReference type="SAM" id="MobiDB-lite"/>
    </source>
</evidence>
<name>S8BR21_9LAMI</name>
<reference evidence="2 3" key="1">
    <citation type="journal article" date="2013" name="BMC Genomics">
        <title>The miniature genome of a carnivorous plant Genlisea aurea contains a low number of genes and short non-coding sequences.</title>
        <authorList>
            <person name="Leushkin E.V."/>
            <person name="Sutormin R.A."/>
            <person name="Nabieva E.R."/>
            <person name="Penin A.A."/>
            <person name="Kondrashov A.S."/>
            <person name="Logacheva M.D."/>
        </authorList>
    </citation>
    <scope>NUCLEOTIDE SEQUENCE [LARGE SCALE GENOMIC DNA]</scope>
</reference>
<feature type="region of interest" description="Disordered" evidence="1">
    <location>
        <begin position="20"/>
        <end position="42"/>
    </location>
</feature>
<dbReference type="EMBL" id="AUSU01010744">
    <property type="protein sequence ID" value="EPS57075.1"/>
    <property type="molecule type" value="Genomic_DNA"/>
</dbReference>
<comment type="caution">
    <text evidence="2">The sequence shown here is derived from an EMBL/GenBank/DDBJ whole genome shotgun (WGS) entry which is preliminary data.</text>
</comment>
<evidence type="ECO:0000313" key="2">
    <source>
        <dbReference type="EMBL" id="EPS57075.1"/>
    </source>
</evidence>
<dbReference type="Proteomes" id="UP000015453">
    <property type="component" value="Unassembled WGS sequence"/>
</dbReference>
<organism evidence="2 3">
    <name type="scientific">Genlisea aurea</name>
    <dbReference type="NCBI Taxonomy" id="192259"/>
    <lineage>
        <taxon>Eukaryota</taxon>
        <taxon>Viridiplantae</taxon>
        <taxon>Streptophyta</taxon>
        <taxon>Embryophyta</taxon>
        <taxon>Tracheophyta</taxon>
        <taxon>Spermatophyta</taxon>
        <taxon>Magnoliopsida</taxon>
        <taxon>eudicotyledons</taxon>
        <taxon>Gunneridae</taxon>
        <taxon>Pentapetalae</taxon>
        <taxon>asterids</taxon>
        <taxon>lamiids</taxon>
        <taxon>Lamiales</taxon>
        <taxon>Lentibulariaceae</taxon>
        <taxon>Genlisea</taxon>
    </lineage>
</organism>
<dbReference type="AlphaFoldDB" id="S8BR21"/>
<keyword evidence="3" id="KW-1185">Reference proteome</keyword>
<sequence>MPISVPATDWLHQAVDGVTREPKATHAKPNPTAKGVPDPHTGATVMPKISSLLPTLVAFLSQSHAGVKREASFSRHFGQG</sequence>
<protein>
    <submittedName>
        <fullName evidence="2">Uncharacterized protein</fullName>
    </submittedName>
</protein>